<evidence type="ECO:0000313" key="1">
    <source>
        <dbReference type="EMBL" id="KKM06481.1"/>
    </source>
</evidence>
<protein>
    <submittedName>
        <fullName evidence="1">Uncharacterized protein</fullName>
    </submittedName>
</protein>
<comment type="caution">
    <text evidence="1">The sequence shown here is derived from an EMBL/GenBank/DDBJ whole genome shotgun (WGS) entry which is preliminary data.</text>
</comment>
<accession>A0A0F9JL89</accession>
<name>A0A0F9JL89_9ZZZZ</name>
<reference evidence="1" key="1">
    <citation type="journal article" date="2015" name="Nature">
        <title>Complex archaea that bridge the gap between prokaryotes and eukaryotes.</title>
        <authorList>
            <person name="Spang A."/>
            <person name="Saw J.H."/>
            <person name="Jorgensen S.L."/>
            <person name="Zaremba-Niedzwiedzka K."/>
            <person name="Martijn J."/>
            <person name="Lind A.E."/>
            <person name="van Eijk R."/>
            <person name="Schleper C."/>
            <person name="Guy L."/>
            <person name="Ettema T.J."/>
        </authorList>
    </citation>
    <scope>NUCLEOTIDE SEQUENCE</scope>
</reference>
<proteinExistence type="predicted"/>
<dbReference type="AlphaFoldDB" id="A0A0F9JL89"/>
<gene>
    <name evidence="1" type="ORF">LCGC14_1743530</name>
</gene>
<organism evidence="1">
    <name type="scientific">marine sediment metagenome</name>
    <dbReference type="NCBI Taxonomy" id="412755"/>
    <lineage>
        <taxon>unclassified sequences</taxon>
        <taxon>metagenomes</taxon>
        <taxon>ecological metagenomes</taxon>
    </lineage>
</organism>
<dbReference type="EMBL" id="LAZR01015984">
    <property type="protein sequence ID" value="KKM06481.1"/>
    <property type="molecule type" value="Genomic_DNA"/>
</dbReference>
<sequence length="86" mass="10056">MQSFLSTKSNNKNLNVSRQDIEQKIDTFKASVDAVCPNIHTINANLFPDMYFRGIQVFRALLPEEIKNNGHWYADHLKQFSHLYNE</sequence>